<feature type="signal peptide" evidence="1">
    <location>
        <begin position="1"/>
        <end position="23"/>
    </location>
</feature>
<dbReference type="EMBL" id="QHLQ01000008">
    <property type="protein sequence ID" value="NIZ61370.1"/>
    <property type="molecule type" value="Genomic_DNA"/>
</dbReference>
<name>A0ABX0W9L9_9RHOB</name>
<organism evidence="2 3">
    <name type="scientific">Parasedimentitalea denitrificans</name>
    <dbReference type="NCBI Taxonomy" id="2211118"/>
    <lineage>
        <taxon>Bacteria</taxon>
        <taxon>Pseudomonadati</taxon>
        <taxon>Pseudomonadota</taxon>
        <taxon>Alphaproteobacteria</taxon>
        <taxon>Rhodobacterales</taxon>
        <taxon>Paracoccaceae</taxon>
        <taxon>Parasedimentitalea</taxon>
    </lineage>
</organism>
<reference evidence="2 3" key="1">
    <citation type="submission" date="2018-05" db="EMBL/GenBank/DDBJ databases">
        <authorList>
            <person name="Zhang Y.-J."/>
        </authorList>
    </citation>
    <scope>NUCLEOTIDE SEQUENCE [LARGE SCALE GENOMIC DNA]</scope>
    <source>
        <strain evidence="2 3">CY04</strain>
    </source>
</reference>
<accession>A0ABX0W9L9</accession>
<dbReference type="Proteomes" id="UP001429564">
    <property type="component" value="Unassembled WGS sequence"/>
</dbReference>
<keyword evidence="1" id="KW-0732">Signal</keyword>
<keyword evidence="3" id="KW-1185">Reference proteome</keyword>
<sequence>MKLHMRSYLTLFLVLAVTLTAHSAGAMRGMRDATGQVVICSGTGPVVIYVDADGQPARAPGNCPDCITLGLDLSVVPEQVALAMPRPKGRVQLPAQVRIQSRMILNACARAPPFVC</sequence>
<proteinExistence type="predicted"/>
<gene>
    <name evidence="2" type="ORF">DL239_10325</name>
</gene>
<evidence type="ECO:0008006" key="4">
    <source>
        <dbReference type="Google" id="ProtNLM"/>
    </source>
</evidence>
<feature type="chain" id="PRO_5046993608" description="DUF2946 domain-containing protein" evidence="1">
    <location>
        <begin position="24"/>
        <end position="116"/>
    </location>
</feature>
<evidence type="ECO:0000313" key="2">
    <source>
        <dbReference type="EMBL" id="NIZ61370.1"/>
    </source>
</evidence>
<evidence type="ECO:0000313" key="3">
    <source>
        <dbReference type="Proteomes" id="UP001429564"/>
    </source>
</evidence>
<evidence type="ECO:0000256" key="1">
    <source>
        <dbReference type="SAM" id="SignalP"/>
    </source>
</evidence>
<comment type="caution">
    <text evidence="2">The sequence shown here is derived from an EMBL/GenBank/DDBJ whole genome shotgun (WGS) entry which is preliminary data.</text>
</comment>
<protein>
    <recommendedName>
        <fullName evidence="4">DUF2946 domain-containing protein</fullName>
    </recommendedName>
</protein>